<reference evidence="3" key="1">
    <citation type="journal article" date="2012" name="MBio">
        <title>Comparative genome analysis of Trichophyton rubrum and related dermatophytes reveals candidate genes involved in infection.</title>
        <authorList>
            <person name="Martinez D.A."/>
            <person name="Oliver B.G."/>
            <person name="Graeser Y."/>
            <person name="Goldberg J.M."/>
            <person name="Li W."/>
            <person name="Martinez-Rossi N.M."/>
            <person name="Monod M."/>
            <person name="Shelest E."/>
            <person name="Barton R.C."/>
            <person name="Birch E."/>
            <person name="Brakhage A.A."/>
            <person name="Chen Z."/>
            <person name="Gurr S.J."/>
            <person name="Heiman D."/>
            <person name="Heitman J."/>
            <person name="Kosti I."/>
            <person name="Rossi A."/>
            <person name="Saif S."/>
            <person name="Samalova M."/>
            <person name="Saunders C.W."/>
            <person name="Shea T."/>
            <person name="Summerbell R.C."/>
            <person name="Xu J."/>
            <person name="Young S."/>
            <person name="Zeng Q."/>
            <person name="Birren B.W."/>
            <person name="Cuomo C.A."/>
            <person name="White T.C."/>
        </authorList>
    </citation>
    <scope>NUCLEOTIDE SEQUENCE [LARGE SCALE GENOMIC DNA]</scope>
    <source>
        <strain evidence="3">ATCC MYA-4605 / CBS 113480</strain>
    </source>
</reference>
<evidence type="ECO:0000256" key="1">
    <source>
        <dbReference type="SAM" id="MobiDB-lite"/>
    </source>
</evidence>
<evidence type="ECO:0000313" key="2">
    <source>
        <dbReference type="EMBL" id="EEQ30121.1"/>
    </source>
</evidence>
<keyword evidence="3" id="KW-1185">Reference proteome</keyword>
<dbReference type="HOGENOM" id="CLU_1586082_0_0_1"/>
<name>C5FK99_ARTOC</name>
<feature type="compositionally biased region" description="Basic and acidic residues" evidence="1">
    <location>
        <begin position="51"/>
        <end position="72"/>
    </location>
</feature>
<dbReference type="VEuPathDB" id="FungiDB:MCYG_02940"/>
<sequence length="168" mass="18194">MVQETSQIPGPPPAGLGAIPPLGELEKRIVGQDPSYMYDRTVSASSMPIAKNEEEGGARGGEKVRKARRERKDSVVVGAIECDSLTCGRFIPTRRARPDPGSMGPSASVPGPTSWLTIARKLDSSPDTHTHTQMHGEIIFYDVAISWMDLIRSGSIEMRTSVAQCKDD</sequence>
<gene>
    <name evidence="2" type="ORF">MCYG_02940</name>
</gene>
<dbReference type="Proteomes" id="UP000002035">
    <property type="component" value="Unassembled WGS sequence"/>
</dbReference>
<dbReference type="RefSeq" id="XP_002847434.1">
    <property type="nucleotide sequence ID" value="XM_002847388.1"/>
</dbReference>
<dbReference type="EMBL" id="DS995703">
    <property type="protein sequence ID" value="EEQ30121.1"/>
    <property type="molecule type" value="Genomic_DNA"/>
</dbReference>
<organism evidence="2 3">
    <name type="scientific">Arthroderma otae (strain ATCC MYA-4605 / CBS 113480)</name>
    <name type="common">Microsporum canis</name>
    <dbReference type="NCBI Taxonomy" id="554155"/>
    <lineage>
        <taxon>Eukaryota</taxon>
        <taxon>Fungi</taxon>
        <taxon>Dikarya</taxon>
        <taxon>Ascomycota</taxon>
        <taxon>Pezizomycotina</taxon>
        <taxon>Eurotiomycetes</taxon>
        <taxon>Eurotiomycetidae</taxon>
        <taxon>Onygenales</taxon>
        <taxon>Arthrodermataceae</taxon>
        <taxon>Microsporum</taxon>
    </lineage>
</organism>
<dbReference type="AlphaFoldDB" id="C5FK99"/>
<accession>C5FK99</accession>
<proteinExistence type="predicted"/>
<feature type="region of interest" description="Disordered" evidence="1">
    <location>
        <begin position="42"/>
        <end position="72"/>
    </location>
</feature>
<evidence type="ECO:0000313" key="3">
    <source>
        <dbReference type="Proteomes" id="UP000002035"/>
    </source>
</evidence>
<feature type="region of interest" description="Disordered" evidence="1">
    <location>
        <begin position="93"/>
        <end position="112"/>
    </location>
</feature>
<protein>
    <submittedName>
        <fullName evidence="2">Uncharacterized protein</fullName>
    </submittedName>
</protein>
<feature type="region of interest" description="Disordered" evidence="1">
    <location>
        <begin position="1"/>
        <end position="21"/>
    </location>
</feature>
<dbReference type="GeneID" id="9224880"/>